<evidence type="ECO:0000313" key="1">
    <source>
        <dbReference type="EMBL" id="MCQ8277968.1"/>
    </source>
</evidence>
<name>A0ABT1W805_9PROT</name>
<keyword evidence="2" id="KW-1185">Reference proteome</keyword>
<gene>
    <name evidence="1" type="ORF">NFI95_05850</name>
</gene>
<dbReference type="Proteomes" id="UP001524587">
    <property type="component" value="Unassembled WGS sequence"/>
</dbReference>
<dbReference type="EMBL" id="JAMSKV010000004">
    <property type="protein sequence ID" value="MCQ8277968.1"/>
    <property type="molecule type" value="Genomic_DNA"/>
</dbReference>
<organism evidence="1 2">
    <name type="scientific">Endosaccharibacter trunci</name>
    <dbReference type="NCBI Taxonomy" id="2812733"/>
    <lineage>
        <taxon>Bacteria</taxon>
        <taxon>Pseudomonadati</taxon>
        <taxon>Pseudomonadota</taxon>
        <taxon>Alphaproteobacteria</taxon>
        <taxon>Acetobacterales</taxon>
        <taxon>Acetobacteraceae</taxon>
        <taxon>Endosaccharibacter</taxon>
    </lineage>
</organism>
<proteinExistence type="predicted"/>
<accession>A0ABT1W805</accession>
<sequence>MGIVGCYDMHLYCDNTLPSSAKPVGGKSHGFNEFPWQGSGTCQTYSECKKEAQKAGWSFKRDGSVICPRCSRVQTRQAAGGGQK</sequence>
<dbReference type="RefSeq" id="WP_422863433.1">
    <property type="nucleotide sequence ID" value="NZ_JAMSKV010000004.1"/>
</dbReference>
<reference evidence="1 2" key="1">
    <citation type="submission" date="2022-06" db="EMBL/GenBank/DDBJ databases">
        <title>Endosaccharibacter gen. nov., sp. nov., endophytic bacteria isolated from sugarcane.</title>
        <authorList>
            <person name="Pitiwittayakul N."/>
            <person name="Yukphan P."/>
            <person name="Charoenyingcharoen P."/>
            <person name="Tanasupawat S."/>
        </authorList>
    </citation>
    <scope>NUCLEOTIDE SEQUENCE [LARGE SCALE GENOMIC DNA]</scope>
    <source>
        <strain evidence="1 2">KSS8</strain>
    </source>
</reference>
<comment type="caution">
    <text evidence="1">The sequence shown here is derived from an EMBL/GenBank/DDBJ whole genome shotgun (WGS) entry which is preliminary data.</text>
</comment>
<protein>
    <submittedName>
        <fullName evidence="1">Uncharacterized protein</fullName>
    </submittedName>
</protein>
<evidence type="ECO:0000313" key="2">
    <source>
        <dbReference type="Proteomes" id="UP001524587"/>
    </source>
</evidence>